<dbReference type="EMBL" id="JAAKFY010000026">
    <property type="protein sequence ID" value="KAF3834424.1"/>
    <property type="molecule type" value="Genomic_DNA"/>
</dbReference>
<dbReference type="Proteomes" id="UP000518266">
    <property type="component" value="Unassembled WGS sequence"/>
</dbReference>
<name>A0A7J5XBQ4_DISMA</name>
<protein>
    <submittedName>
        <fullName evidence="2">Uncharacterized protein</fullName>
    </submittedName>
</protein>
<evidence type="ECO:0000256" key="1">
    <source>
        <dbReference type="SAM" id="MobiDB-lite"/>
    </source>
</evidence>
<evidence type="ECO:0000313" key="3">
    <source>
        <dbReference type="Proteomes" id="UP000518266"/>
    </source>
</evidence>
<proteinExistence type="predicted"/>
<feature type="region of interest" description="Disordered" evidence="1">
    <location>
        <begin position="165"/>
        <end position="200"/>
    </location>
</feature>
<keyword evidence="3" id="KW-1185">Reference proteome</keyword>
<reference evidence="2 3" key="1">
    <citation type="submission" date="2020-03" db="EMBL/GenBank/DDBJ databases">
        <title>Dissostichus mawsoni Genome sequencing and assembly.</title>
        <authorList>
            <person name="Park H."/>
        </authorList>
    </citation>
    <scope>NUCLEOTIDE SEQUENCE [LARGE SCALE GENOMIC DNA]</scope>
    <source>
        <strain evidence="2">DM0001</strain>
        <tissue evidence="2">Muscle</tissue>
    </source>
</reference>
<dbReference type="AlphaFoldDB" id="A0A7J5XBQ4"/>
<organism evidence="2 3">
    <name type="scientific">Dissostichus mawsoni</name>
    <name type="common">Antarctic cod</name>
    <dbReference type="NCBI Taxonomy" id="36200"/>
    <lineage>
        <taxon>Eukaryota</taxon>
        <taxon>Metazoa</taxon>
        <taxon>Chordata</taxon>
        <taxon>Craniata</taxon>
        <taxon>Vertebrata</taxon>
        <taxon>Euteleostomi</taxon>
        <taxon>Actinopterygii</taxon>
        <taxon>Neopterygii</taxon>
        <taxon>Teleostei</taxon>
        <taxon>Neoteleostei</taxon>
        <taxon>Acanthomorphata</taxon>
        <taxon>Eupercaria</taxon>
        <taxon>Perciformes</taxon>
        <taxon>Notothenioidei</taxon>
        <taxon>Nototheniidae</taxon>
        <taxon>Dissostichus</taxon>
    </lineage>
</organism>
<evidence type="ECO:0000313" key="2">
    <source>
        <dbReference type="EMBL" id="KAF3834424.1"/>
    </source>
</evidence>
<accession>A0A7J5XBQ4</accession>
<gene>
    <name evidence="2" type="ORF">F7725_025628</name>
</gene>
<sequence length="200" mass="22678">MICSVQALSRQSDRGTVDESRLCSQCVSQWSTDSGAHSKSNFENFWKQINTSLTGAQCRWKSEITHNLPTQTITLQQLQARRNHLKSDDKKHTYMINRETELHRTGSGALLVVFKEVKVPQNLQMFKDVFSLKLSSLSVCVVKPEVLRINMSYNGRLNCETSAALKTPHQGTPPAWHREGNKSKHQKTSDIIQPLNPDCQ</sequence>
<comment type="caution">
    <text evidence="2">The sequence shown here is derived from an EMBL/GenBank/DDBJ whole genome shotgun (WGS) entry which is preliminary data.</text>
</comment>
<feature type="non-terminal residue" evidence="2">
    <location>
        <position position="1"/>
    </location>
</feature>